<reference evidence="3 4" key="1">
    <citation type="submission" date="2020-09" db="EMBL/GenBank/DDBJ databases">
        <title>De no assembly of potato wild relative species, Solanum commersonii.</title>
        <authorList>
            <person name="Cho K."/>
        </authorList>
    </citation>
    <scope>NUCLEOTIDE SEQUENCE [LARGE SCALE GENOMIC DNA]</scope>
    <source>
        <strain evidence="3">LZ3.2</strain>
        <tissue evidence="3">Leaf</tissue>
    </source>
</reference>
<dbReference type="GO" id="GO:0003676">
    <property type="term" value="F:nucleic acid binding"/>
    <property type="evidence" value="ECO:0007669"/>
    <property type="project" value="InterPro"/>
</dbReference>
<evidence type="ECO:0000256" key="1">
    <source>
        <dbReference type="SAM" id="Coils"/>
    </source>
</evidence>
<evidence type="ECO:0000313" key="3">
    <source>
        <dbReference type="EMBL" id="KAG5572254.1"/>
    </source>
</evidence>
<dbReference type="OrthoDB" id="4822at2759"/>
<feature type="domain" description="G-patch" evidence="2">
    <location>
        <begin position="153"/>
        <end position="199"/>
    </location>
</feature>
<dbReference type="InterPro" id="IPR000467">
    <property type="entry name" value="G_patch_dom"/>
</dbReference>
<dbReference type="Pfam" id="PF01585">
    <property type="entry name" value="G-patch"/>
    <property type="match status" value="1"/>
</dbReference>
<accession>A0A9J5WBD2</accession>
<keyword evidence="1" id="KW-0175">Coiled coil</keyword>
<dbReference type="PROSITE" id="PS50174">
    <property type="entry name" value="G_PATCH"/>
    <property type="match status" value="1"/>
</dbReference>
<proteinExistence type="predicted"/>
<dbReference type="AlphaFoldDB" id="A0A9J5WBD2"/>
<dbReference type="Proteomes" id="UP000824120">
    <property type="component" value="Chromosome 12"/>
</dbReference>
<protein>
    <recommendedName>
        <fullName evidence="2">G-patch domain-containing protein</fullName>
    </recommendedName>
</protein>
<dbReference type="SMART" id="SM00443">
    <property type="entry name" value="G_patch"/>
    <property type="match status" value="1"/>
</dbReference>
<evidence type="ECO:0000313" key="4">
    <source>
        <dbReference type="Proteomes" id="UP000824120"/>
    </source>
</evidence>
<dbReference type="EMBL" id="JACXVP010000012">
    <property type="protein sequence ID" value="KAG5572254.1"/>
    <property type="molecule type" value="Genomic_DNA"/>
</dbReference>
<name>A0A9J5WBD2_SOLCO</name>
<organism evidence="3 4">
    <name type="scientific">Solanum commersonii</name>
    <name type="common">Commerson's wild potato</name>
    <name type="synonym">Commerson's nightshade</name>
    <dbReference type="NCBI Taxonomy" id="4109"/>
    <lineage>
        <taxon>Eukaryota</taxon>
        <taxon>Viridiplantae</taxon>
        <taxon>Streptophyta</taxon>
        <taxon>Embryophyta</taxon>
        <taxon>Tracheophyta</taxon>
        <taxon>Spermatophyta</taxon>
        <taxon>Magnoliopsida</taxon>
        <taxon>eudicotyledons</taxon>
        <taxon>Gunneridae</taxon>
        <taxon>Pentapetalae</taxon>
        <taxon>asterids</taxon>
        <taxon>lamiids</taxon>
        <taxon>Solanales</taxon>
        <taxon>Solanaceae</taxon>
        <taxon>Solanoideae</taxon>
        <taxon>Solaneae</taxon>
        <taxon>Solanum</taxon>
    </lineage>
</organism>
<keyword evidence="4" id="KW-1185">Reference proteome</keyword>
<evidence type="ECO:0000259" key="2">
    <source>
        <dbReference type="PROSITE" id="PS50174"/>
    </source>
</evidence>
<feature type="coiled-coil region" evidence="1">
    <location>
        <begin position="28"/>
        <end position="55"/>
    </location>
</feature>
<gene>
    <name evidence="3" type="ORF">H5410_062020</name>
</gene>
<sequence>MTDKDEFNDVANIIVPIENPKSSRGIADIQNEEKMAHMEQELEILREELRQVRDLTKLSATTFPTFKTPIYFPKANLPSADLPNQLKLTERALLTWDRTEVIVHGELSHPIHSINSIPVTDELDGATFHTLEIMQAIRVNEEAEPEDTKLSSTTKMVASEMLKYGYQPKSGLGPKSSGIVEPIQLKHQKGTNGLRYEPALGGFHREKSDTIFVLEQALIPDQACVDDITEGIGNLFVAMAGEEGGINLNRLTIHDAELGEILQNWTTSPSVFQPESW</sequence>
<comment type="caution">
    <text evidence="3">The sequence shown here is derived from an EMBL/GenBank/DDBJ whole genome shotgun (WGS) entry which is preliminary data.</text>
</comment>